<dbReference type="Gene3D" id="2.160.10.10">
    <property type="entry name" value="Hexapeptide repeat proteins"/>
    <property type="match status" value="1"/>
</dbReference>
<organism evidence="1 2">
    <name type="scientific">Caldivirga maquilingensis (strain ATCC 700844 / DSM 13496 / JCM 10307 / IC-167)</name>
    <dbReference type="NCBI Taxonomy" id="397948"/>
    <lineage>
        <taxon>Archaea</taxon>
        <taxon>Thermoproteota</taxon>
        <taxon>Thermoprotei</taxon>
        <taxon>Thermoproteales</taxon>
        <taxon>Thermoproteaceae</taxon>
        <taxon>Caldivirga</taxon>
    </lineage>
</organism>
<reference evidence="1 2" key="1">
    <citation type="submission" date="2007-10" db="EMBL/GenBank/DDBJ databases">
        <title>Complete sequence of Caldivirga maquilingensis IC-167.</title>
        <authorList>
            <consortium name="US DOE Joint Genome Institute"/>
            <person name="Copeland A."/>
            <person name="Lucas S."/>
            <person name="Lapidus A."/>
            <person name="Barry K."/>
            <person name="Glavina del Rio T."/>
            <person name="Dalin E."/>
            <person name="Tice H."/>
            <person name="Pitluck S."/>
            <person name="Saunders E."/>
            <person name="Brettin T."/>
            <person name="Bruce D."/>
            <person name="Detter J.C."/>
            <person name="Han C."/>
            <person name="Schmutz J."/>
            <person name="Larimer F."/>
            <person name="Land M."/>
            <person name="Hauser L."/>
            <person name="Kyrpides N."/>
            <person name="Ivanova N."/>
            <person name="Biddle J.F."/>
            <person name="Zhang Z."/>
            <person name="Fitz-Gibbon S.T."/>
            <person name="Lowe T.M."/>
            <person name="Saltikov C."/>
            <person name="House C.H."/>
            <person name="Richardson P."/>
        </authorList>
    </citation>
    <scope>NUCLEOTIDE SEQUENCE [LARGE SCALE GENOMIC DNA]</scope>
    <source>
        <strain evidence="2">ATCC 700844 / DSM 13496 / JCM 10307 / IC-167</strain>
    </source>
</reference>
<dbReference type="CDD" id="cd04645">
    <property type="entry name" value="LbH_gamma_CA_like"/>
    <property type="match status" value="1"/>
</dbReference>
<dbReference type="InterPro" id="IPR001451">
    <property type="entry name" value="Hexapep"/>
</dbReference>
<accession>A8M9J6</accession>
<dbReference type="Proteomes" id="UP000001137">
    <property type="component" value="Chromosome"/>
</dbReference>
<dbReference type="EMBL" id="CP000852">
    <property type="protein sequence ID" value="ABW00877.1"/>
    <property type="molecule type" value="Genomic_DNA"/>
</dbReference>
<dbReference type="PANTHER" id="PTHR13061">
    <property type="entry name" value="DYNACTIN SUBUNIT P25"/>
    <property type="match status" value="1"/>
</dbReference>
<gene>
    <name evidence="1" type="ordered locus">Cmaq_0023</name>
</gene>
<dbReference type="PANTHER" id="PTHR13061:SF29">
    <property type="entry name" value="GAMMA CARBONIC ANHYDRASE-LIKE 1, MITOCHONDRIAL-RELATED"/>
    <property type="match status" value="1"/>
</dbReference>
<dbReference type="SUPFAM" id="SSF51161">
    <property type="entry name" value="Trimeric LpxA-like enzymes"/>
    <property type="match status" value="1"/>
</dbReference>
<protein>
    <recommendedName>
        <fullName evidence="3">Gamma carbonic anhydrase family protein</fullName>
    </recommendedName>
</protein>
<name>A8M9J6_CALMQ</name>
<sequence>MPIISFNGKAPRIGKGVFIANTAYVIGDVDIGDEVSLWPYAVVRGDEDSISISRFSNLQDHAVVHTDKGIKTIIGEGVTVGHRAIIHGARVGDYVLVGMGAILLNNAEIGEYSIIGAGAVVTEGTRIPPRSVAVGVPARVIRSVTDDDVRRIIENYKAYLELAKLYGGNSL</sequence>
<dbReference type="GeneID" id="5709872"/>
<dbReference type="HOGENOM" id="CLU_064827_4_1_2"/>
<dbReference type="eggNOG" id="arCOG01849">
    <property type="taxonomic scope" value="Archaea"/>
</dbReference>
<dbReference type="AlphaFoldDB" id="A8M9J6"/>
<dbReference type="InterPro" id="IPR050484">
    <property type="entry name" value="Transf_Hexapept/Carb_Anhydrase"/>
</dbReference>
<dbReference type="KEGG" id="cma:Cmaq_0023"/>
<evidence type="ECO:0008006" key="3">
    <source>
        <dbReference type="Google" id="ProtNLM"/>
    </source>
</evidence>
<keyword evidence="2" id="KW-1185">Reference proteome</keyword>
<dbReference type="InterPro" id="IPR047324">
    <property type="entry name" value="LbH_gamma_CA-like"/>
</dbReference>
<dbReference type="Pfam" id="PF00132">
    <property type="entry name" value="Hexapep"/>
    <property type="match status" value="2"/>
</dbReference>
<proteinExistence type="predicted"/>
<evidence type="ECO:0000313" key="1">
    <source>
        <dbReference type="EMBL" id="ABW00877.1"/>
    </source>
</evidence>
<dbReference type="OrthoDB" id="10940at2157"/>
<evidence type="ECO:0000313" key="2">
    <source>
        <dbReference type="Proteomes" id="UP000001137"/>
    </source>
</evidence>
<dbReference type="RefSeq" id="WP_012185097.1">
    <property type="nucleotide sequence ID" value="NC_009954.1"/>
</dbReference>
<dbReference type="InterPro" id="IPR011004">
    <property type="entry name" value="Trimer_LpxA-like_sf"/>
</dbReference>
<dbReference type="STRING" id="397948.Cmaq_0023"/>